<dbReference type="InterPro" id="IPR009057">
    <property type="entry name" value="Homeodomain-like_sf"/>
</dbReference>
<dbReference type="RefSeq" id="WP_157968290.1">
    <property type="nucleotide sequence ID" value="NZ_BMJS01000022.1"/>
</dbReference>
<dbReference type="InterPro" id="IPR001647">
    <property type="entry name" value="HTH_TetR"/>
</dbReference>
<dbReference type="PANTHER" id="PTHR30328">
    <property type="entry name" value="TRANSCRIPTIONAL REPRESSOR"/>
    <property type="match status" value="1"/>
</dbReference>
<dbReference type="Pfam" id="PF00440">
    <property type="entry name" value="TetR_N"/>
    <property type="match status" value="1"/>
</dbReference>
<dbReference type="AlphaFoldDB" id="A0A8J2Z5M7"/>
<dbReference type="EMBL" id="BMJS01000022">
    <property type="protein sequence ID" value="GGG01641.1"/>
    <property type="molecule type" value="Genomic_DNA"/>
</dbReference>
<dbReference type="GO" id="GO:0003677">
    <property type="term" value="F:DNA binding"/>
    <property type="evidence" value="ECO:0007669"/>
    <property type="project" value="UniProtKB-UniRule"/>
</dbReference>
<evidence type="ECO:0000259" key="3">
    <source>
        <dbReference type="PROSITE" id="PS50977"/>
    </source>
</evidence>
<feature type="domain" description="HTH tetR-type" evidence="3">
    <location>
        <begin position="5"/>
        <end position="65"/>
    </location>
</feature>
<organism evidence="4 5">
    <name type="scientific">Cysteiniphilum litorale</name>
    <dbReference type="NCBI Taxonomy" id="2056700"/>
    <lineage>
        <taxon>Bacteria</taxon>
        <taxon>Pseudomonadati</taxon>
        <taxon>Pseudomonadota</taxon>
        <taxon>Gammaproteobacteria</taxon>
        <taxon>Thiotrichales</taxon>
        <taxon>Fastidiosibacteraceae</taxon>
        <taxon>Cysteiniphilum</taxon>
    </lineage>
</organism>
<evidence type="ECO:0000313" key="4">
    <source>
        <dbReference type="EMBL" id="GGG01641.1"/>
    </source>
</evidence>
<proteinExistence type="predicted"/>
<dbReference type="PROSITE" id="PS50977">
    <property type="entry name" value="HTH_TETR_2"/>
    <property type="match status" value="1"/>
</dbReference>
<keyword evidence="1 2" id="KW-0238">DNA-binding</keyword>
<name>A0A8J2Z5M7_9GAMM</name>
<evidence type="ECO:0000256" key="2">
    <source>
        <dbReference type="PROSITE-ProRule" id="PRU00335"/>
    </source>
</evidence>
<sequence>MTEKQKGQKKIVNAAKKLFVKKGFDGTSLRDIATKANVPVSLIYHYFENKVHLWQEVKVSLLIDSGWMGDHNLDKDRNFAEFLEHFINMRLQLLYANPDIVRLFDWQRLESGKNQLFGLGNAPEGSKWKTLLDYLEIYRNKGQITSTLSDEAVTSMVFGLILGPFVRTGQAYFKNNDEYSIYKNTITSTLIQTLAIKRIE</sequence>
<dbReference type="SUPFAM" id="SSF46689">
    <property type="entry name" value="Homeodomain-like"/>
    <property type="match status" value="1"/>
</dbReference>
<accession>A0A8J2Z5M7</accession>
<feature type="DNA-binding region" description="H-T-H motif" evidence="2">
    <location>
        <begin position="28"/>
        <end position="47"/>
    </location>
</feature>
<dbReference type="Gene3D" id="1.10.357.10">
    <property type="entry name" value="Tetracycline Repressor, domain 2"/>
    <property type="match status" value="1"/>
</dbReference>
<reference evidence="4" key="1">
    <citation type="journal article" date="2014" name="Int. J. Syst. Evol. Microbiol.">
        <title>Complete genome sequence of Corynebacterium casei LMG S-19264T (=DSM 44701T), isolated from a smear-ripened cheese.</title>
        <authorList>
            <consortium name="US DOE Joint Genome Institute (JGI-PGF)"/>
            <person name="Walter F."/>
            <person name="Albersmeier A."/>
            <person name="Kalinowski J."/>
            <person name="Ruckert C."/>
        </authorList>
    </citation>
    <scope>NUCLEOTIDE SEQUENCE</scope>
    <source>
        <strain evidence="4">CGMCC 1.15758</strain>
    </source>
</reference>
<dbReference type="PRINTS" id="PR00455">
    <property type="entry name" value="HTHTETR"/>
</dbReference>
<comment type="caution">
    <text evidence="4">The sequence shown here is derived from an EMBL/GenBank/DDBJ whole genome shotgun (WGS) entry which is preliminary data.</text>
</comment>
<evidence type="ECO:0000313" key="5">
    <source>
        <dbReference type="Proteomes" id="UP000636949"/>
    </source>
</evidence>
<gene>
    <name evidence="4" type="ORF">GCM10010995_18890</name>
</gene>
<dbReference type="InterPro" id="IPR050109">
    <property type="entry name" value="HTH-type_TetR-like_transc_reg"/>
</dbReference>
<evidence type="ECO:0000256" key="1">
    <source>
        <dbReference type="ARBA" id="ARBA00023125"/>
    </source>
</evidence>
<dbReference type="PANTHER" id="PTHR30328:SF54">
    <property type="entry name" value="HTH-TYPE TRANSCRIPTIONAL REPRESSOR SCO4008"/>
    <property type="match status" value="1"/>
</dbReference>
<protein>
    <submittedName>
        <fullName evidence="4">TetR family transcriptional regulator</fullName>
    </submittedName>
</protein>
<reference evidence="4" key="2">
    <citation type="submission" date="2020-09" db="EMBL/GenBank/DDBJ databases">
        <authorList>
            <person name="Sun Q."/>
            <person name="Zhou Y."/>
        </authorList>
    </citation>
    <scope>NUCLEOTIDE SEQUENCE</scope>
    <source>
        <strain evidence="4">CGMCC 1.15758</strain>
    </source>
</reference>
<dbReference type="Proteomes" id="UP000636949">
    <property type="component" value="Unassembled WGS sequence"/>
</dbReference>
<keyword evidence="5" id="KW-1185">Reference proteome</keyword>
<dbReference type="OrthoDB" id="9151800at2"/>